<dbReference type="RefSeq" id="WP_188396167.1">
    <property type="nucleotide sequence ID" value="NZ_BMCG01000004.1"/>
</dbReference>
<organism evidence="5 6">
    <name type="scientific">Oxalicibacterium flavum</name>
    <dbReference type="NCBI Taxonomy" id="179467"/>
    <lineage>
        <taxon>Bacteria</taxon>
        <taxon>Pseudomonadati</taxon>
        <taxon>Pseudomonadota</taxon>
        <taxon>Betaproteobacteria</taxon>
        <taxon>Burkholderiales</taxon>
        <taxon>Oxalobacteraceae</taxon>
        <taxon>Oxalicibacterium</taxon>
    </lineage>
</organism>
<dbReference type="AlphaFoldDB" id="A0A8J2UPU4"/>
<proteinExistence type="inferred from homology"/>
<keyword evidence="3" id="KW-0418">Kinase</keyword>
<dbReference type="InterPro" id="IPR022488">
    <property type="entry name" value="PPK2-related"/>
</dbReference>
<accession>A0A8J2UPU4</accession>
<protein>
    <recommendedName>
        <fullName evidence="4">Polyphosphate kinase-2-related domain-containing protein</fullName>
    </recommendedName>
</protein>
<dbReference type="GO" id="GO:0008976">
    <property type="term" value="F:polyphosphate kinase activity"/>
    <property type="evidence" value="ECO:0007669"/>
    <property type="project" value="InterPro"/>
</dbReference>
<gene>
    <name evidence="5" type="ORF">GCM10007205_20470</name>
</gene>
<sequence length="269" mass="30806">MPNIRKLLRASPNLKVADEDAARKPLSSGDKAADKQLVEDLARQISDLQDILYAQCKHKVLVVLQGMDTSGKDGTVRGVFGRIDPLGVRSVPFKAPTEPEKSRDFLWRIHQQVPAVGELVIFNRSHYEDVLITRVHDWIDEAECKRRLAHIRDFERMLSETGTVIVKCFLHISAKEQKARLEERIADPNKHWKLQPDDLKERKFWDDYQKQYETAIRATDADHAPWYVVPADSKTHRNLAIANIVLETLQDLKLAYPPANPAYADLKVD</sequence>
<dbReference type="PANTHER" id="PTHR34383">
    <property type="entry name" value="POLYPHOSPHATE:AMP PHOSPHOTRANSFERASE-RELATED"/>
    <property type="match status" value="1"/>
</dbReference>
<keyword evidence="2" id="KW-0808">Transferase</keyword>
<dbReference type="Proteomes" id="UP000620266">
    <property type="component" value="Unassembled WGS sequence"/>
</dbReference>
<keyword evidence="6" id="KW-1185">Reference proteome</keyword>
<comment type="caution">
    <text evidence="5">The sequence shown here is derived from an EMBL/GenBank/DDBJ whole genome shotgun (WGS) entry which is preliminary data.</text>
</comment>
<dbReference type="NCBIfam" id="TIGR03709">
    <property type="entry name" value="PPK2_rel_1"/>
    <property type="match status" value="1"/>
</dbReference>
<dbReference type="PIRSF" id="PIRSF028756">
    <property type="entry name" value="PPK2_prd"/>
    <property type="match status" value="1"/>
</dbReference>
<dbReference type="EMBL" id="BMCG01000004">
    <property type="protein sequence ID" value="GGC11258.1"/>
    <property type="molecule type" value="Genomic_DNA"/>
</dbReference>
<dbReference type="PANTHER" id="PTHR34383:SF3">
    <property type="entry name" value="POLYPHOSPHATE:AMP PHOSPHOTRANSFERASE"/>
    <property type="match status" value="1"/>
</dbReference>
<dbReference type="InterPro" id="IPR027417">
    <property type="entry name" value="P-loop_NTPase"/>
</dbReference>
<dbReference type="InterPro" id="IPR022300">
    <property type="entry name" value="PPK2-rel_1"/>
</dbReference>
<dbReference type="Gene3D" id="3.40.50.300">
    <property type="entry name" value="P-loop containing nucleotide triphosphate hydrolases"/>
    <property type="match status" value="1"/>
</dbReference>
<evidence type="ECO:0000256" key="3">
    <source>
        <dbReference type="ARBA" id="ARBA00022777"/>
    </source>
</evidence>
<evidence type="ECO:0000313" key="5">
    <source>
        <dbReference type="EMBL" id="GGC11258.1"/>
    </source>
</evidence>
<evidence type="ECO:0000313" key="6">
    <source>
        <dbReference type="Proteomes" id="UP000620266"/>
    </source>
</evidence>
<name>A0A8J2UPU4_9BURK</name>
<reference evidence="5" key="1">
    <citation type="journal article" date="2014" name="Int. J. Syst. Evol. Microbiol.">
        <title>Complete genome sequence of Corynebacterium casei LMG S-19264T (=DSM 44701T), isolated from a smear-ripened cheese.</title>
        <authorList>
            <consortium name="US DOE Joint Genome Institute (JGI-PGF)"/>
            <person name="Walter F."/>
            <person name="Albersmeier A."/>
            <person name="Kalinowski J."/>
            <person name="Ruckert C."/>
        </authorList>
    </citation>
    <scope>NUCLEOTIDE SEQUENCE</scope>
    <source>
        <strain evidence="5">CCM 7086</strain>
    </source>
</reference>
<evidence type="ECO:0000256" key="1">
    <source>
        <dbReference type="ARBA" id="ARBA00009924"/>
    </source>
</evidence>
<dbReference type="GO" id="GO:0006797">
    <property type="term" value="P:polyphosphate metabolic process"/>
    <property type="evidence" value="ECO:0007669"/>
    <property type="project" value="InterPro"/>
</dbReference>
<comment type="similarity">
    <text evidence="1">Belongs to the polyphosphate kinase 2 (PPK2) family. Class I subfamily.</text>
</comment>
<dbReference type="Pfam" id="PF03976">
    <property type="entry name" value="PPK2"/>
    <property type="match status" value="1"/>
</dbReference>
<feature type="domain" description="Polyphosphate kinase-2-related" evidence="4">
    <location>
        <begin position="30"/>
        <end position="251"/>
    </location>
</feature>
<dbReference type="SUPFAM" id="SSF52540">
    <property type="entry name" value="P-loop containing nucleoside triphosphate hydrolases"/>
    <property type="match status" value="1"/>
</dbReference>
<evidence type="ECO:0000259" key="4">
    <source>
        <dbReference type="Pfam" id="PF03976"/>
    </source>
</evidence>
<evidence type="ECO:0000256" key="2">
    <source>
        <dbReference type="ARBA" id="ARBA00022679"/>
    </source>
</evidence>
<reference evidence="5" key="2">
    <citation type="submission" date="2020-09" db="EMBL/GenBank/DDBJ databases">
        <authorList>
            <person name="Sun Q."/>
            <person name="Sedlacek I."/>
        </authorList>
    </citation>
    <scope>NUCLEOTIDE SEQUENCE</scope>
    <source>
        <strain evidence="5">CCM 7086</strain>
    </source>
</reference>
<dbReference type="InterPro" id="IPR016898">
    <property type="entry name" value="Polyphosphate_phosphotransfera"/>
</dbReference>